<comment type="caution">
    <text evidence="1">The sequence shown here is derived from an EMBL/GenBank/DDBJ whole genome shotgun (WGS) entry which is preliminary data.</text>
</comment>
<accession>A0A226DK35</accession>
<proteinExistence type="predicted"/>
<dbReference type="AlphaFoldDB" id="A0A226DK35"/>
<evidence type="ECO:0000313" key="1">
    <source>
        <dbReference type="EMBL" id="OXA45895.1"/>
    </source>
</evidence>
<evidence type="ECO:0000313" key="2">
    <source>
        <dbReference type="Proteomes" id="UP000198287"/>
    </source>
</evidence>
<name>A0A226DK35_FOLCA</name>
<sequence>MYNYTTPPWMGNCINSSWPTDRPSVKEFCRNLSYSTTKLQKLQSLKCSNFSSSSWPSLPWLLPNTSTQECPLTLPVMLPVMPFQASVVDTPFMEPPPIMEESPFGKWFHSDPA</sequence>
<organism evidence="1 2">
    <name type="scientific">Folsomia candida</name>
    <name type="common">Springtail</name>
    <dbReference type="NCBI Taxonomy" id="158441"/>
    <lineage>
        <taxon>Eukaryota</taxon>
        <taxon>Metazoa</taxon>
        <taxon>Ecdysozoa</taxon>
        <taxon>Arthropoda</taxon>
        <taxon>Hexapoda</taxon>
        <taxon>Collembola</taxon>
        <taxon>Entomobryomorpha</taxon>
        <taxon>Isotomoidea</taxon>
        <taxon>Isotomidae</taxon>
        <taxon>Proisotominae</taxon>
        <taxon>Folsomia</taxon>
    </lineage>
</organism>
<keyword evidence="2" id="KW-1185">Reference proteome</keyword>
<dbReference type="Proteomes" id="UP000198287">
    <property type="component" value="Unassembled WGS sequence"/>
</dbReference>
<dbReference type="EMBL" id="LNIX01000016">
    <property type="protein sequence ID" value="OXA45895.1"/>
    <property type="molecule type" value="Genomic_DNA"/>
</dbReference>
<gene>
    <name evidence="1" type="ORF">Fcan01_19140</name>
</gene>
<protein>
    <submittedName>
        <fullName evidence="1">Uncharacterized protein</fullName>
    </submittedName>
</protein>
<reference evidence="1 2" key="1">
    <citation type="submission" date="2015-12" db="EMBL/GenBank/DDBJ databases">
        <title>The genome of Folsomia candida.</title>
        <authorList>
            <person name="Faddeeva A."/>
            <person name="Derks M.F."/>
            <person name="Anvar Y."/>
            <person name="Smit S."/>
            <person name="Van Straalen N."/>
            <person name="Roelofs D."/>
        </authorList>
    </citation>
    <scope>NUCLEOTIDE SEQUENCE [LARGE SCALE GENOMIC DNA]</scope>
    <source>
        <strain evidence="1 2">VU population</strain>
        <tissue evidence="1">Whole body</tissue>
    </source>
</reference>